<evidence type="ECO:0000256" key="3">
    <source>
        <dbReference type="ARBA" id="ARBA00022692"/>
    </source>
</evidence>
<feature type="transmembrane region" description="Helical" evidence="7">
    <location>
        <begin position="272"/>
        <end position="292"/>
    </location>
</feature>
<evidence type="ECO:0000313" key="9">
    <source>
        <dbReference type="EMBL" id="OAG42252.1"/>
    </source>
</evidence>
<feature type="transmembrane region" description="Helical" evidence="7">
    <location>
        <begin position="195"/>
        <end position="215"/>
    </location>
</feature>
<feature type="transmembrane region" description="Helical" evidence="7">
    <location>
        <begin position="438"/>
        <end position="460"/>
    </location>
</feature>
<dbReference type="PANTHER" id="PTHR23501:SF109">
    <property type="entry name" value="MAJOR FACILITATOR SUPERFAMILY (MFS) PROFILE DOMAIN-CONTAINING PROTEIN-RELATED"/>
    <property type="match status" value="1"/>
</dbReference>
<feature type="transmembrane region" description="Helical" evidence="7">
    <location>
        <begin position="402"/>
        <end position="426"/>
    </location>
</feature>
<evidence type="ECO:0000313" key="10">
    <source>
        <dbReference type="Proteomes" id="UP000077002"/>
    </source>
</evidence>
<dbReference type="GeneID" id="34598591"/>
<dbReference type="Proteomes" id="UP000077002">
    <property type="component" value="Unassembled WGS sequence"/>
</dbReference>
<dbReference type="InterPro" id="IPR005829">
    <property type="entry name" value="Sugar_transporter_CS"/>
</dbReference>
<dbReference type="InterPro" id="IPR036259">
    <property type="entry name" value="MFS_trans_sf"/>
</dbReference>
<gene>
    <name evidence="9" type="ORF">AYO21_03420</name>
</gene>
<evidence type="ECO:0000256" key="7">
    <source>
        <dbReference type="SAM" id="Phobius"/>
    </source>
</evidence>
<accession>A0A177FFL8</accession>
<feature type="transmembrane region" description="Helical" evidence="7">
    <location>
        <begin position="104"/>
        <end position="123"/>
    </location>
</feature>
<dbReference type="OrthoDB" id="4161376at2759"/>
<dbReference type="Gene3D" id="1.20.1250.20">
    <property type="entry name" value="MFS general substrate transporter like domains"/>
    <property type="match status" value="1"/>
</dbReference>
<organism evidence="9 10">
    <name type="scientific">Fonsecaea monophora</name>
    <dbReference type="NCBI Taxonomy" id="254056"/>
    <lineage>
        <taxon>Eukaryota</taxon>
        <taxon>Fungi</taxon>
        <taxon>Dikarya</taxon>
        <taxon>Ascomycota</taxon>
        <taxon>Pezizomycotina</taxon>
        <taxon>Eurotiomycetes</taxon>
        <taxon>Chaetothyriomycetidae</taxon>
        <taxon>Chaetothyriales</taxon>
        <taxon>Herpotrichiellaceae</taxon>
        <taxon>Fonsecaea</taxon>
    </lineage>
</organism>
<dbReference type="PROSITE" id="PS50850">
    <property type="entry name" value="MFS"/>
    <property type="match status" value="1"/>
</dbReference>
<protein>
    <submittedName>
        <fullName evidence="9">Glycogen debranching enzyme</fullName>
    </submittedName>
</protein>
<evidence type="ECO:0000256" key="2">
    <source>
        <dbReference type="ARBA" id="ARBA00022448"/>
    </source>
</evidence>
<evidence type="ECO:0000256" key="1">
    <source>
        <dbReference type="ARBA" id="ARBA00004141"/>
    </source>
</evidence>
<evidence type="ECO:0000256" key="5">
    <source>
        <dbReference type="ARBA" id="ARBA00023136"/>
    </source>
</evidence>
<feature type="compositionally biased region" description="Basic and acidic residues" evidence="6">
    <location>
        <begin position="612"/>
        <end position="621"/>
    </location>
</feature>
<dbReference type="PANTHER" id="PTHR23501">
    <property type="entry name" value="MAJOR FACILITATOR SUPERFAMILY"/>
    <property type="match status" value="1"/>
</dbReference>
<evidence type="ECO:0000259" key="8">
    <source>
        <dbReference type="PROSITE" id="PS50850"/>
    </source>
</evidence>
<keyword evidence="3 7" id="KW-0812">Transmembrane</keyword>
<feature type="domain" description="Major facilitator superfamily (MFS) profile" evidence="8">
    <location>
        <begin position="37"/>
        <end position="521"/>
    </location>
</feature>
<dbReference type="AlphaFoldDB" id="A0A177FFL8"/>
<keyword evidence="5 7" id="KW-0472">Membrane</keyword>
<keyword evidence="4 7" id="KW-1133">Transmembrane helix</keyword>
<dbReference type="InterPro" id="IPR053791">
    <property type="entry name" value="MFS_Tri12-like"/>
</dbReference>
<keyword evidence="2" id="KW-0813">Transport</keyword>
<feature type="transmembrane region" description="Helical" evidence="7">
    <location>
        <begin position="304"/>
        <end position="328"/>
    </location>
</feature>
<proteinExistence type="predicted"/>
<dbReference type="InterPro" id="IPR010573">
    <property type="entry name" value="MFS_Str1/Tri12-like"/>
</dbReference>
<feature type="transmembrane region" description="Helical" evidence="7">
    <location>
        <begin position="348"/>
        <end position="365"/>
    </location>
</feature>
<reference evidence="9 10" key="1">
    <citation type="submission" date="2016-03" db="EMBL/GenBank/DDBJ databases">
        <title>Draft genome sequence of the Fonsecaea monophora CBS 269.37.</title>
        <authorList>
            <person name="Bombassaro A."/>
            <person name="Vinicius W.A."/>
            <person name="De Hoog S."/>
            <person name="Sun J."/>
            <person name="Souza E.M."/>
            <person name="Raittz R.T."/>
            <person name="Costa F."/>
            <person name="Leao A.C."/>
            <person name="Tadra-Sfeir M.Z."/>
            <person name="Baura V."/>
            <person name="Balsanelli E."/>
            <person name="Pedrosa F.O."/>
            <person name="Moreno L.F."/>
            <person name="Steffens M.B."/>
            <person name="Xi L."/>
            <person name="Bocca A.L."/>
            <person name="Felipe M.S."/>
            <person name="Teixeira M."/>
            <person name="Telles Filho F.Q."/>
            <person name="Azevedo C.M."/>
            <person name="Gomes R."/>
            <person name="Vicente V.A."/>
        </authorList>
    </citation>
    <scope>NUCLEOTIDE SEQUENCE [LARGE SCALE GENOMIC DNA]</scope>
    <source>
        <strain evidence="9 10">CBS 269.37</strain>
    </source>
</reference>
<feature type="transmembrane region" description="Helical" evidence="7">
    <location>
        <begin position="37"/>
        <end position="62"/>
    </location>
</feature>
<evidence type="ECO:0000256" key="4">
    <source>
        <dbReference type="ARBA" id="ARBA00022989"/>
    </source>
</evidence>
<dbReference type="CDD" id="cd06179">
    <property type="entry name" value="MFS_TRI12_like"/>
    <property type="match status" value="1"/>
</dbReference>
<sequence length="621" mass="67076">MAGEKPSLEESTGTRDVPIQALGEDSMTWRSAFTPRVILNLFFLGIANASATGIVIFLSILLNQYQATFGPSTISGWTPIAHLTVATCLFPLSGRWSDLIGRRYFFIAANVFAVIGNIICAKADSFNMMIAGSAVSGVSTACNQLAQAAMQELVPNQFKPYVLSILSVTTIPIQFAPLIAGSFVSDYSISWRGCWWVMTAINGSVLVGIVALYFPPDRTTVQEEGTLSQRSLKYEVIHFDWIGFVVLAGSLTSMLIGLQWGGTSYPWSSGHVLGPLITGIVALIGFCIYEAVVRPEIPLVSMKLLGHVRSFVMPTIVVGVSAMCYYSLNILWPLMIASLWTSNARTQSYFQMVAPVANIIGGTLYGPIAKKLKFYKYQMVVGVLIQGAFTAALAASDSGSRVMSSAFVAVASFFLVFIQLNAMLCISTSLPTTLLGSAFGLAGTFRYFIGSVASAIYISVLNNELKDNLQDDVTSAALGAGLPASSLEQLFGAIHAGNPAVMAQVPGINTSIEVAVASAAKTAYADSFKTVFLVSIAFCNSGNHVEIRKSHAFNHDHADAERYDGYFEKVVFREKRLLNTASTLHWALAIEALQDFSARQNQEDESVDQGEEQARLEEEVD</sequence>
<keyword evidence="10" id="KW-1185">Reference proteome</keyword>
<dbReference type="Pfam" id="PF06609">
    <property type="entry name" value="TRI12"/>
    <property type="match status" value="1"/>
</dbReference>
<name>A0A177FFL8_9EURO</name>
<dbReference type="InterPro" id="IPR020846">
    <property type="entry name" value="MFS_dom"/>
</dbReference>
<comment type="caution">
    <text evidence="9">The sequence shown here is derived from an EMBL/GenBank/DDBJ whole genome shotgun (WGS) entry which is preliminary data.</text>
</comment>
<feature type="region of interest" description="Disordered" evidence="6">
    <location>
        <begin position="600"/>
        <end position="621"/>
    </location>
</feature>
<feature type="transmembrane region" description="Helical" evidence="7">
    <location>
        <begin position="161"/>
        <end position="183"/>
    </location>
</feature>
<dbReference type="PROSITE" id="PS00216">
    <property type="entry name" value="SUGAR_TRANSPORT_1"/>
    <property type="match status" value="1"/>
</dbReference>
<dbReference type="EMBL" id="LVKK01000017">
    <property type="protein sequence ID" value="OAG42252.1"/>
    <property type="molecule type" value="Genomic_DNA"/>
</dbReference>
<dbReference type="SUPFAM" id="SSF103473">
    <property type="entry name" value="MFS general substrate transporter"/>
    <property type="match status" value="1"/>
</dbReference>
<dbReference type="GO" id="GO:0022857">
    <property type="term" value="F:transmembrane transporter activity"/>
    <property type="evidence" value="ECO:0007669"/>
    <property type="project" value="InterPro"/>
</dbReference>
<feature type="transmembrane region" description="Helical" evidence="7">
    <location>
        <begin position="236"/>
        <end position="260"/>
    </location>
</feature>
<evidence type="ECO:0000256" key="6">
    <source>
        <dbReference type="SAM" id="MobiDB-lite"/>
    </source>
</evidence>
<comment type="subcellular location">
    <subcellularLocation>
        <location evidence="1">Membrane</location>
        <topology evidence="1">Multi-pass membrane protein</topology>
    </subcellularLocation>
</comment>
<dbReference type="RefSeq" id="XP_022514204.1">
    <property type="nucleotide sequence ID" value="XM_022653394.1"/>
</dbReference>
<dbReference type="GO" id="GO:0005886">
    <property type="term" value="C:plasma membrane"/>
    <property type="evidence" value="ECO:0007669"/>
    <property type="project" value="TreeGrafter"/>
</dbReference>